<dbReference type="InterPro" id="IPR035069">
    <property type="entry name" value="TTHA1013/TTHA0281-like"/>
</dbReference>
<keyword evidence="2" id="KW-1185">Reference proteome</keyword>
<organism evidence="1 2">
    <name type="scientific">Ectothiorhodospira mobilis</name>
    <dbReference type="NCBI Taxonomy" id="195064"/>
    <lineage>
        <taxon>Bacteria</taxon>
        <taxon>Pseudomonadati</taxon>
        <taxon>Pseudomonadota</taxon>
        <taxon>Gammaproteobacteria</taxon>
        <taxon>Chromatiales</taxon>
        <taxon>Ectothiorhodospiraceae</taxon>
        <taxon>Ectothiorhodospira</taxon>
    </lineage>
</organism>
<reference evidence="1 2" key="1">
    <citation type="submission" date="2016-10" db="EMBL/GenBank/DDBJ databases">
        <authorList>
            <person name="de Groot N.N."/>
        </authorList>
    </citation>
    <scope>NUCLEOTIDE SEQUENCE [LARGE SCALE GENOMIC DNA]</scope>
    <source>
        <strain evidence="1 2">DSM 4180</strain>
    </source>
</reference>
<name>A0A1I4RI83_ECTMO</name>
<dbReference type="STRING" id="195064.SAMN05421721_1086"/>
<dbReference type="RefSeq" id="WP_090485215.1">
    <property type="nucleotide sequence ID" value="NZ_FOUO01000008.1"/>
</dbReference>
<accession>A0A1I4RI83</accession>
<evidence type="ECO:0000313" key="2">
    <source>
        <dbReference type="Proteomes" id="UP000199556"/>
    </source>
</evidence>
<dbReference type="AlphaFoldDB" id="A0A1I4RI83"/>
<dbReference type="SUPFAM" id="SSF143100">
    <property type="entry name" value="TTHA1013/TTHA0281-like"/>
    <property type="match status" value="1"/>
</dbReference>
<protein>
    <submittedName>
        <fullName evidence="1">Uncharacterized protein</fullName>
    </submittedName>
</protein>
<dbReference type="OrthoDB" id="8452823at2"/>
<dbReference type="Proteomes" id="UP000199556">
    <property type="component" value="Unassembled WGS sequence"/>
</dbReference>
<gene>
    <name evidence="1" type="ORF">SAMN05421721_1086</name>
</gene>
<proteinExistence type="predicted"/>
<dbReference type="EMBL" id="FOUO01000008">
    <property type="protein sequence ID" value="SFM51992.1"/>
    <property type="molecule type" value="Genomic_DNA"/>
</dbReference>
<evidence type="ECO:0000313" key="1">
    <source>
        <dbReference type="EMBL" id="SFM51992.1"/>
    </source>
</evidence>
<sequence length="114" mass="12827">MKHKGGKLVLRCLIDQEGDLYVAHCIDLSLGVQGDSEADVKERMEAAIGSYLQRVAEIYREGDTASAMQLLNRKAPLSIRVKYHLAKLLQHFHSLRPPASPIWEESRPYPIICA</sequence>